<dbReference type="SUPFAM" id="SSF55486">
    <property type="entry name" value="Metalloproteases ('zincins'), catalytic domain"/>
    <property type="match status" value="1"/>
</dbReference>
<keyword evidence="4" id="KW-1185">Reference proteome</keyword>
<dbReference type="Gene3D" id="3.40.390.10">
    <property type="entry name" value="Collagenase (Catalytic Domain)"/>
    <property type="match status" value="1"/>
</dbReference>
<dbReference type="Pfam" id="PF01400">
    <property type="entry name" value="Astacin"/>
    <property type="match status" value="1"/>
</dbReference>
<dbReference type="Proteomes" id="UP001286313">
    <property type="component" value="Unassembled WGS sequence"/>
</dbReference>
<evidence type="ECO:0000313" key="3">
    <source>
        <dbReference type="EMBL" id="KAK3894504.1"/>
    </source>
</evidence>
<organism evidence="3 4">
    <name type="scientific">Petrolisthes cinctipes</name>
    <name type="common">Flat porcelain crab</name>
    <dbReference type="NCBI Taxonomy" id="88211"/>
    <lineage>
        <taxon>Eukaryota</taxon>
        <taxon>Metazoa</taxon>
        <taxon>Ecdysozoa</taxon>
        <taxon>Arthropoda</taxon>
        <taxon>Crustacea</taxon>
        <taxon>Multicrustacea</taxon>
        <taxon>Malacostraca</taxon>
        <taxon>Eumalacostraca</taxon>
        <taxon>Eucarida</taxon>
        <taxon>Decapoda</taxon>
        <taxon>Pleocyemata</taxon>
        <taxon>Anomura</taxon>
        <taxon>Galatheoidea</taxon>
        <taxon>Porcellanidae</taxon>
        <taxon>Petrolisthes</taxon>
    </lineage>
</organism>
<evidence type="ECO:0000259" key="2">
    <source>
        <dbReference type="Pfam" id="PF01400"/>
    </source>
</evidence>
<dbReference type="EMBL" id="JAWQEG010000107">
    <property type="protein sequence ID" value="KAK3894504.1"/>
    <property type="molecule type" value="Genomic_DNA"/>
</dbReference>
<dbReference type="InterPro" id="IPR001506">
    <property type="entry name" value="Peptidase_M12A"/>
</dbReference>
<comment type="cofactor">
    <cofactor evidence="1">
        <name>Zn(2+)</name>
        <dbReference type="ChEBI" id="CHEBI:29105"/>
    </cofactor>
</comment>
<dbReference type="AlphaFoldDB" id="A0AAE1L2V6"/>
<dbReference type="GO" id="GO:0004222">
    <property type="term" value="F:metalloendopeptidase activity"/>
    <property type="evidence" value="ECO:0007669"/>
    <property type="project" value="InterPro"/>
</dbReference>
<reference evidence="3" key="1">
    <citation type="submission" date="2023-10" db="EMBL/GenBank/DDBJ databases">
        <title>Genome assemblies of two species of porcelain crab, Petrolisthes cinctipes and Petrolisthes manimaculis (Anomura: Porcellanidae).</title>
        <authorList>
            <person name="Angst P."/>
        </authorList>
    </citation>
    <scope>NUCLEOTIDE SEQUENCE</scope>
    <source>
        <strain evidence="3">PB745_01</strain>
        <tissue evidence="3">Gill</tissue>
    </source>
</reference>
<evidence type="ECO:0000313" key="4">
    <source>
        <dbReference type="Proteomes" id="UP001286313"/>
    </source>
</evidence>
<dbReference type="GO" id="GO:0006508">
    <property type="term" value="P:proteolysis"/>
    <property type="evidence" value="ECO:0007669"/>
    <property type="project" value="InterPro"/>
</dbReference>
<gene>
    <name evidence="3" type="ORF">Pcinc_001759</name>
</gene>
<comment type="caution">
    <text evidence="3">The sequence shown here is derived from an EMBL/GenBank/DDBJ whole genome shotgun (WGS) entry which is preliminary data.</text>
</comment>
<dbReference type="SUPFAM" id="SSF88723">
    <property type="entry name" value="PIN domain-like"/>
    <property type="match status" value="1"/>
</dbReference>
<evidence type="ECO:0000256" key="1">
    <source>
        <dbReference type="ARBA" id="ARBA00001947"/>
    </source>
</evidence>
<proteinExistence type="predicted"/>
<dbReference type="InterPro" id="IPR029060">
    <property type="entry name" value="PIN-like_dom_sf"/>
</dbReference>
<sequence>MDGRPIPEEVDGKFFDGDMILTTKQRRPLEERGFKQYPENPLLDFWPPAPQSNEPYPVVPYVFDSSIEPVCINVIKDCIAHWEANTCITFQETTNFNQPRIIFIMAEFSGGYFGRVNSNNGQEIKIGPSCNKTGKTYTSILDSYCSYVSRHYGPSVIIVFDGYTNQPSTKDGTHTRRNKTVGRNVSFTSAMPLKMKKQEFLSNNDNKQRFINMLSECLERTGFQVHNADGDADVLIAQTAVMAAKKHRTVLVGDDTDLLILLLHLYQCGELYFMSEPRKSSSSSSHKYLNIGRACGILA</sequence>
<feature type="domain" description="Peptidase M12A" evidence="2">
    <location>
        <begin position="57"/>
        <end position="134"/>
    </location>
</feature>
<protein>
    <recommendedName>
        <fullName evidence="2">Peptidase M12A domain-containing protein</fullName>
    </recommendedName>
</protein>
<accession>A0AAE1L2V6</accession>
<dbReference type="InterPro" id="IPR024079">
    <property type="entry name" value="MetalloPept_cat_dom_sf"/>
</dbReference>
<name>A0AAE1L2V6_PETCI</name>